<comment type="caution">
    <text evidence="2">The sequence shown here is derived from an EMBL/GenBank/DDBJ whole genome shotgun (WGS) entry which is preliminary data.</text>
</comment>
<dbReference type="EMBL" id="BQNB010012982">
    <property type="protein sequence ID" value="GJT10362.1"/>
    <property type="molecule type" value="Genomic_DNA"/>
</dbReference>
<feature type="region of interest" description="Disordered" evidence="1">
    <location>
        <begin position="1"/>
        <end position="48"/>
    </location>
</feature>
<protein>
    <submittedName>
        <fullName evidence="2">Uncharacterized protein</fullName>
    </submittedName>
</protein>
<name>A0ABQ5B9J1_9ASTR</name>
<feature type="compositionally biased region" description="Acidic residues" evidence="1">
    <location>
        <begin position="31"/>
        <end position="48"/>
    </location>
</feature>
<organism evidence="2 3">
    <name type="scientific">Tanacetum coccineum</name>
    <dbReference type="NCBI Taxonomy" id="301880"/>
    <lineage>
        <taxon>Eukaryota</taxon>
        <taxon>Viridiplantae</taxon>
        <taxon>Streptophyta</taxon>
        <taxon>Embryophyta</taxon>
        <taxon>Tracheophyta</taxon>
        <taxon>Spermatophyta</taxon>
        <taxon>Magnoliopsida</taxon>
        <taxon>eudicotyledons</taxon>
        <taxon>Gunneridae</taxon>
        <taxon>Pentapetalae</taxon>
        <taxon>asterids</taxon>
        <taxon>campanulids</taxon>
        <taxon>Asterales</taxon>
        <taxon>Asteraceae</taxon>
        <taxon>Asteroideae</taxon>
        <taxon>Anthemideae</taxon>
        <taxon>Anthemidinae</taxon>
        <taxon>Tanacetum</taxon>
    </lineage>
</organism>
<proteinExistence type="predicted"/>
<gene>
    <name evidence="2" type="ORF">Tco_0857404</name>
</gene>
<evidence type="ECO:0000313" key="2">
    <source>
        <dbReference type="EMBL" id="GJT10362.1"/>
    </source>
</evidence>
<reference evidence="2" key="1">
    <citation type="journal article" date="2022" name="Int. J. Mol. Sci.">
        <title>Draft Genome of Tanacetum Coccineum: Genomic Comparison of Closely Related Tanacetum-Family Plants.</title>
        <authorList>
            <person name="Yamashiro T."/>
            <person name="Shiraishi A."/>
            <person name="Nakayama K."/>
            <person name="Satake H."/>
        </authorList>
    </citation>
    <scope>NUCLEOTIDE SEQUENCE</scope>
</reference>
<sequence>MSGFRTNQGLPTQDLPYHMRTYSDIAPDYVPESDPEADPEEDDDEMDIEEDEDADMDIDEEEGATHTLLPNYCCFTHATATILRRRRAVFDTVSLQLHHLPSPCNRMTCKGLLIRAITGTDMVRALRLPDYLLYLPHHNTTSPVQFRSYGYVELLPFDEAEAAATLSFTTITYHDHSYYSRAEDAPPTPDCPTSAPTSIPTIAGGFRADYGFVATMDRQVRRDPEEMRFTTRLVMMSRGMREQDIGRSRVNNVFGIDDSAHTRQLIGRQRRWMSRAACGRATGCEPILLMEEGLYLSTHHSASADWQDRRVYKSATEGMHRAMSDLLETDRRRREEMRELRAADRTRQQQIIQTLTAVQTLQRETIPLQGLVTTLQDAGDTHLPDSDDIAGAGFCPYRDSRDPTLVACNHRSCQRMLEAVLRLRPCYG</sequence>
<feature type="compositionally biased region" description="Polar residues" evidence="1">
    <location>
        <begin position="1"/>
        <end position="11"/>
    </location>
</feature>
<evidence type="ECO:0000256" key="1">
    <source>
        <dbReference type="SAM" id="MobiDB-lite"/>
    </source>
</evidence>
<accession>A0ABQ5B9J1</accession>
<evidence type="ECO:0000313" key="3">
    <source>
        <dbReference type="Proteomes" id="UP001151760"/>
    </source>
</evidence>
<dbReference type="Proteomes" id="UP001151760">
    <property type="component" value="Unassembled WGS sequence"/>
</dbReference>
<keyword evidence="3" id="KW-1185">Reference proteome</keyword>
<reference evidence="2" key="2">
    <citation type="submission" date="2022-01" db="EMBL/GenBank/DDBJ databases">
        <authorList>
            <person name="Yamashiro T."/>
            <person name="Shiraishi A."/>
            <person name="Satake H."/>
            <person name="Nakayama K."/>
        </authorList>
    </citation>
    <scope>NUCLEOTIDE SEQUENCE</scope>
</reference>